<dbReference type="RefSeq" id="WP_270918324.1">
    <property type="nucleotide sequence ID" value="NZ_CP127247.1"/>
</dbReference>
<gene>
    <name evidence="2" type="ORF">QPJ95_02925</name>
</gene>
<evidence type="ECO:0000313" key="3">
    <source>
        <dbReference type="Proteomes" id="UP001238334"/>
    </source>
</evidence>
<evidence type="ECO:0000313" key="2">
    <source>
        <dbReference type="EMBL" id="WIY25905.1"/>
    </source>
</evidence>
<keyword evidence="1" id="KW-0472">Membrane</keyword>
<sequence>MTLTIATRAIVSMLALIVILPTVEVEFGAGLAETALPYTLTMIGFAVAIVLSDDWWSGLGAPWP</sequence>
<dbReference type="Proteomes" id="UP001238334">
    <property type="component" value="Chromosome"/>
</dbReference>
<name>A0A9Y2P7K1_9RHOB</name>
<dbReference type="EMBL" id="CP127247">
    <property type="protein sequence ID" value="WIY25905.1"/>
    <property type="molecule type" value="Genomic_DNA"/>
</dbReference>
<protein>
    <submittedName>
        <fullName evidence="2">Uncharacterized protein</fullName>
    </submittedName>
</protein>
<keyword evidence="1" id="KW-0812">Transmembrane</keyword>
<keyword evidence="1" id="KW-1133">Transmembrane helix</keyword>
<dbReference type="KEGG" id="ppso:QPJ95_02925"/>
<keyword evidence="3" id="KW-1185">Reference proteome</keyword>
<feature type="transmembrane region" description="Helical" evidence="1">
    <location>
        <begin position="35"/>
        <end position="56"/>
    </location>
</feature>
<dbReference type="AlphaFoldDB" id="A0A9Y2P7K1"/>
<proteinExistence type="predicted"/>
<organism evidence="2 3">
    <name type="scientific">Parasedimentitalea psychrophila</name>
    <dbReference type="NCBI Taxonomy" id="2997337"/>
    <lineage>
        <taxon>Bacteria</taxon>
        <taxon>Pseudomonadati</taxon>
        <taxon>Pseudomonadota</taxon>
        <taxon>Alphaproteobacteria</taxon>
        <taxon>Rhodobacterales</taxon>
        <taxon>Paracoccaceae</taxon>
        <taxon>Parasedimentitalea</taxon>
    </lineage>
</organism>
<reference evidence="2 3" key="1">
    <citation type="submission" date="2023-06" db="EMBL/GenBank/DDBJ databases">
        <title>Parasedimentitalea psychrophila sp. nov., a psychrophilic bacterium isolated from deep-sea sediment.</title>
        <authorList>
            <person name="Li A."/>
        </authorList>
    </citation>
    <scope>NUCLEOTIDE SEQUENCE [LARGE SCALE GENOMIC DNA]</scope>
    <source>
        <strain evidence="2 3">QS115</strain>
    </source>
</reference>
<evidence type="ECO:0000256" key="1">
    <source>
        <dbReference type="SAM" id="Phobius"/>
    </source>
</evidence>
<accession>A0A9Y2P7K1</accession>